<evidence type="ECO:0000256" key="5">
    <source>
        <dbReference type="SAM" id="Coils"/>
    </source>
</evidence>
<dbReference type="SMART" id="SM00184">
    <property type="entry name" value="RING"/>
    <property type="match status" value="1"/>
</dbReference>
<proteinExistence type="predicted"/>
<keyword evidence="1" id="KW-0479">Metal-binding</keyword>
<dbReference type="Proteomes" id="UP000001646">
    <property type="component" value="Unplaced"/>
</dbReference>
<dbReference type="HOGENOM" id="CLU_013137_6_1_1"/>
<reference evidence="8" key="3">
    <citation type="submission" date="2025-09" db="UniProtKB">
        <authorList>
            <consortium name="Ensembl"/>
        </authorList>
    </citation>
    <scope>IDENTIFICATION</scope>
</reference>
<dbReference type="GO" id="GO:0008270">
    <property type="term" value="F:zinc ion binding"/>
    <property type="evidence" value="ECO:0007669"/>
    <property type="project" value="UniProtKB-KW"/>
</dbReference>
<dbReference type="Pfam" id="PF15227">
    <property type="entry name" value="zf-C3HC4_4"/>
    <property type="match status" value="1"/>
</dbReference>
<evidence type="ECO:0000313" key="9">
    <source>
        <dbReference type="Proteomes" id="UP000001646"/>
    </source>
</evidence>
<dbReference type="PROSITE" id="PS00518">
    <property type="entry name" value="ZF_RING_1"/>
    <property type="match status" value="1"/>
</dbReference>
<keyword evidence="2 4" id="KW-0863">Zinc-finger</keyword>
<dbReference type="PROSITE" id="PS50119">
    <property type="entry name" value="ZF_BBOX"/>
    <property type="match status" value="1"/>
</dbReference>
<dbReference type="SMART" id="SM00336">
    <property type="entry name" value="BBOX"/>
    <property type="match status" value="1"/>
</dbReference>
<accession>H9GCM8</accession>
<feature type="coiled-coil region" evidence="5">
    <location>
        <begin position="134"/>
        <end position="193"/>
    </location>
</feature>
<keyword evidence="9" id="KW-1185">Reference proteome</keyword>
<dbReference type="PANTHER" id="PTHR24103">
    <property type="entry name" value="E3 UBIQUITIN-PROTEIN LIGASE TRIM"/>
    <property type="match status" value="1"/>
</dbReference>
<reference evidence="8" key="2">
    <citation type="submission" date="2025-08" db="UniProtKB">
        <authorList>
            <consortium name="Ensembl"/>
        </authorList>
    </citation>
    <scope>IDENTIFICATION</scope>
</reference>
<evidence type="ECO:0000256" key="3">
    <source>
        <dbReference type="ARBA" id="ARBA00022833"/>
    </source>
</evidence>
<evidence type="ECO:0000259" key="7">
    <source>
        <dbReference type="PROSITE" id="PS50119"/>
    </source>
</evidence>
<dbReference type="SUPFAM" id="SSF57850">
    <property type="entry name" value="RING/U-box"/>
    <property type="match status" value="1"/>
</dbReference>
<dbReference type="GeneTree" id="ENSGT01030000234669"/>
<keyword evidence="5" id="KW-0175">Coiled coil</keyword>
<dbReference type="InterPro" id="IPR001841">
    <property type="entry name" value="Znf_RING"/>
</dbReference>
<evidence type="ECO:0000256" key="1">
    <source>
        <dbReference type="ARBA" id="ARBA00022723"/>
    </source>
</evidence>
<dbReference type="Bgee" id="ENSACAG00000007442">
    <property type="expression patterns" value="Expressed in ovary and 3 other cell types or tissues"/>
</dbReference>
<evidence type="ECO:0000313" key="8">
    <source>
        <dbReference type="Ensembl" id="ENSACAP00000007270.4"/>
    </source>
</evidence>
<keyword evidence="3" id="KW-0862">Zinc</keyword>
<dbReference type="Gene3D" id="3.30.40.10">
    <property type="entry name" value="Zinc/RING finger domain, C3HC4 (zinc finger)"/>
    <property type="match status" value="1"/>
</dbReference>
<feature type="domain" description="RING-type" evidence="6">
    <location>
        <begin position="16"/>
        <end position="57"/>
    </location>
</feature>
<dbReference type="InterPro" id="IPR017907">
    <property type="entry name" value="Znf_RING_CS"/>
</dbReference>
<dbReference type="CDD" id="cd19762">
    <property type="entry name" value="Bbox2_TRIM7-like"/>
    <property type="match status" value="1"/>
</dbReference>
<sequence>MATDVPIQALCTEITCPICLDYLSVPMTTACGHNYCQACLLKYWTESRGPFPCPQCRQIILQDTFRVNRHLARMVEHIKDLREKQKAKRKKGECEKHEEPFKLFCKDDEAPICVVCDRSVEHRHHNVVPVHEVSEGYKEKLKEYVNSLKNYREEFSSLKETKERRMQSFLHQLQTEKQKITSAFERKQKLLEERKCFWLGKLQDLEKAMKEEEKGGLDKLSAEISELSQLIREMEEKCLQPPNELLQDIKNTLCSYEKDSGNQYVDLSPKWEEKLRMYSQKNSDLRKAVESRKESLEHALDKVNLDQALDIGNSPIGIFRC</sequence>
<dbReference type="Gene3D" id="3.30.160.60">
    <property type="entry name" value="Classic Zinc Finger"/>
    <property type="match status" value="1"/>
</dbReference>
<evidence type="ECO:0000256" key="4">
    <source>
        <dbReference type="PROSITE-ProRule" id="PRU00024"/>
    </source>
</evidence>
<protein>
    <submittedName>
        <fullName evidence="8">Uncharacterized protein</fullName>
    </submittedName>
</protein>
<name>H9GCM8_ANOCA</name>
<feature type="domain" description="B box-type" evidence="7">
    <location>
        <begin position="89"/>
        <end position="130"/>
    </location>
</feature>
<reference evidence="8" key="1">
    <citation type="submission" date="2009-12" db="EMBL/GenBank/DDBJ databases">
        <title>The Genome Sequence of Anolis carolinensis (Green Anole Lizard).</title>
        <authorList>
            <consortium name="The Genome Sequencing Platform"/>
            <person name="Di Palma F."/>
            <person name="Alfoldi J."/>
            <person name="Heiman D."/>
            <person name="Young S."/>
            <person name="Grabherr M."/>
            <person name="Johnson J."/>
            <person name="Lander E.S."/>
            <person name="Lindblad-Toh K."/>
        </authorList>
    </citation>
    <scope>NUCLEOTIDE SEQUENCE [LARGE SCALE GENOMIC DNA]</scope>
    <source>
        <strain evidence="8">JBL SC #1</strain>
    </source>
</reference>
<dbReference type="InParanoid" id="H9GCM8"/>
<evidence type="ECO:0000256" key="2">
    <source>
        <dbReference type="ARBA" id="ARBA00022771"/>
    </source>
</evidence>
<organism evidence="8 9">
    <name type="scientific">Anolis carolinensis</name>
    <name type="common">Green anole</name>
    <name type="synonym">American chameleon</name>
    <dbReference type="NCBI Taxonomy" id="28377"/>
    <lineage>
        <taxon>Eukaryota</taxon>
        <taxon>Metazoa</taxon>
        <taxon>Chordata</taxon>
        <taxon>Craniata</taxon>
        <taxon>Vertebrata</taxon>
        <taxon>Euteleostomi</taxon>
        <taxon>Lepidosauria</taxon>
        <taxon>Squamata</taxon>
        <taxon>Bifurcata</taxon>
        <taxon>Unidentata</taxon>
        <taxon>Episquamata</taxon>
        <taxon>Toxicofera</taxon>
        <taxon>Iguania</taxon>
        <taxon>Dactyloidae</taxon>
        <taxon>Anolis</taxon>
    </lineage>
</organism>
<dbReference type="SUPFAM" id="SSF57845">
    <property type="entry name" value="B-box zinc-binding domain"/>
    <property type="match status" value="1"/>
</dbReference>
<dbReference type="Ensembl" id="ENSACAT00000007426.4">
    <property type="protein sequence ID" value="ENSACAP00000007270.4"/>
    <property type="gene ID" value="ENSACAG00000007442.4"/>
</dbReference>
<dbReference type="eggNOG" id="KOG2177">
    <property type="taxonomic scope" value="Eukaryota"/>
</dbReference>
<dbReference type="Pfam" id="PF00643">
    <property type="entry name" value="zf-B_box"/>
    <property type="match status" value="1"/>
</dbReference>
<dbReference type="PROSITE" id="PS50089">
    <property type="entry name" value="ZF_RING_2"/>
    <property type="match status" value="1"/>
</dbReference>
<dbReference type="AlphaFoldDB" id="H9GCM8"/>
<dbReference type="InterPro" id="IPR013083">
    <property type="entry name" value="Znf_RING/FYVE/PHD"/>
</dbReference>
<evidence type="ECO:0000259" key="6">
    <source>
        <dbReference type="PROSITE" id="PS50089"/>
    </source>
</evidence>
<dbReference type="InterPro" id="IPR050143">
    <property type="entry name" value="TRIM/RBCC"/>
</dbReference>
<dbReference type="InterPro" id="IPR000315">
    <property type="entry name" value="Znf_B-box"/>
</dbReference>